<dbReference type="EMBL" id="JEMA01000910">
    <property type="protein sequence ID" value="KYF64469.1"/>
    <property type="molecule type" value="Genomic_DNA"/>
</dbReference>
<accession>A0A150Q921</accession>
<organism evidence="2 3">
    <name type="scientific">Sorangium cellulosum</name>
    <name type="common">Polyangium cellulosum</name>
    <dbReference type="NCBI Taxonomy" id="56"/>
    <lineage>
        <taxon>Bacteria</taxon>
        <taxon>Pseudomonadati</taxon>
        <taxon>Myxococcota</taxon>
        <taxon>Polyangia</taxon>
        <taxon>Polyangiales</taxon>
        <taxon>Polyangiaceae</taxon>
        <taxon>Sorangium</taxon>
    </lineage>
</organism>
<feature type="compositionally biased region" description="Basic and acidic residues" evidence="1">
    <location>
        <begin position="69"/>
        <end position="78"/>
    </location>
</feature>
<dbReference type="AlphaFoldDB" id="A0A150Q921"/>
<evidence type="ECO:0000313" key="2">
    <source>
        <dbReference type="EMBL" id="KYF64469.1"/>
    </source>
</evidence>
<protein>
    <submittedName>
        <fullName evidence="2">Uncharacterized protein</fullName>
    </submittedName>
</protein>
<reference evidence="2 3" key="1">
    <citation type="submission" date="2014-02" db="EMBL/GenBank/DDBJ databases">
        <title>The small core and large imbalanced accessory genome model reveals a collaborative survival strategy of Sorangium cellulosum strains in nature.</title>
        <authorList>
            <person name="Han K."/>
            <person name="Peng R."/>
            <person name="Blom J."/>
            <person name="Li Y.-Z."/>
        </authorList>
    </citation>
    <scope>NUCLEOTIDE SEQUENCE [LARGE SCALE GENOMIC DNA]</scope>
    <source>
        <strain evidence="2 3">So0008-312</strain>
    </source>
</reference>
<proteinExistence type="predicted"/>
<feature type="region of interest" description="Disordered" evidence="1">
    <location>
        <begin position="67"/>
        <end position="97"/>
    </location>
</feature>
<sequence>MTAASVVQRVGCKSGRIAPLARLPWWLGAAGPTLDELAAMPPWFARAVFGVAVIPLPILRIVEAAPPARRPEPREPRRPRTALGSGVVRVGGGAPAR</sequence>
<gene>
    <name evidence="2" type="ORF">BE15_09505</name>
</gene>
<dbReference type="RefSeq" id="WP_061611675.1">
    <property type="nucleotide sequence ID" value="NZ_JEMA01000910.1"/>
</dbReference>
<evidence type="ECO:0000256" key="1">
    <source>
        <dbReference type="SAM" id="MobiDB-lite"/>
    </source>
</evidence>
<evidence type="ECO:0000313" key="3">
    <source>
        <dbReference type="Proteomes" id="UP000075260"/>
    </source>
</evidence>
<comment type="caution">
    <text evidence="2">The sequence shown here is derived from an EMBL/GenBank/DDBJ whole genome shotgun (WGS) entry which is preliminary data.</text>
</comment>
<dbReference type="Proteomes" id="UP000075260">
    <property type="component" value="Unassembled WGS sequence"/>
</dbReference>
<name>A0A150Q921_SORCE</name>